<evidence type="ECO:0000259" key="2">
    <source>
        <dbReference type="Pfam" id="PF09348"/>
    </source>
</evidence>
<proteinExistence type="predicted"/>
<reference evidence="3" key="1">
    <citation type="submission" date="2024-04" db="EMBL/GenBank/DDBJ databases">
        <authorList>
            <person name="Roder T."/>
            <person name="Oberhansli S."/>
            <person name="Kreuzer M."/>
        </authorList>
    </citation>
    <scope>NUCLEOTIDE SEQUENCE</scope>
    <source>
        <strain evidence="3">LWS13-1.2</strain>
    </source>
</reference>
<feature type="domain" description="DUF1990" evidence="2">
    <location>
        <begin position="20"/>
        <end position="163"/>
    </location>
</feature>
<evidence type="ECO:0000256" key="1">
    <source>
        <dbReference type="SAM" id="MobiDB-lite"/>
    </source>
</evidence>
<dbReference type="PIRSF" id="PIRSF010260">
    <property type="entry name" value="UCP010260"/>
    <property type="match status" value="1"/>
</dbReference>
<dbReference type="Pfam" id="PF09348">
    <property type="entry name" value="DUF1990"/>
    <property type="match status" value="1"/>
</dbReference>
<dbReference type="AlphaFoldDB" id="A0AAU6SEK6"/>
<gene>
    <name evidence="3" type="ORF">MRBLWS13_002997</name>
</gene>
<sequence>MLPDEGMSLTRPADPQWRGPAGGFRRWERSAELGRGDEVWRWASREVLRWGIKTRSGFTVTPGDAVTAGDRPVITAHPFGFAVREPVEVVEVVQESDRVGFAYRTLPGHPVSGEEAFIVHRNGDAVILTVRSLTRASPRGGWRAAYPALLVAQRVARRRYFRALRVRAPR</sequence>
<name>A0AAU6SEK6_9MICO</name>
<feature type="region of interest" description="Disordered" evidence="1">
    <location>
        <begin position="1"/>
        <end position="22"/>
    </location>
</feature>
<dbReference type="PANTHER" id="PTHR34202">
    <property type="entry name" value="UPF0548 PROTEIN"/>
    <property type="match status" value="1"/>
</dbReference>
<dbReference type="InterPro" id="IPR018960">
    <property type="entry name" value="DUF1990"/>
</dbReference>
<evidence type="ECO:0000313" key="3">
    <source>
        <dbReference type="EMBL" id="WZO35301.1"/>
    </source>
</evidence>
<dbReference type="InterPro" id="IPR014457">
    <property type="entry name" value="UCP010260"/>
</dbReference>
<dbReference type="PANTHER" id="PTHR34202:SF1">
    <property type="entry name" value="UPF0548 PROTEIN"/>
    <property type="match status" value="1"/>
</dbReference>
<organism evidence="3">
    <name type="scientific">Microbacterium sp. LWS13-1.2</name>
    <dbReference type="NCBI Taxonomy" id="3135264"/>
    <lineage>
        <taxon>Bacteria</taxon>
        <taxon>Bacillati</taxon>
        <taxon>Actinomycetota</taxon>
        <taxon>Actinomycetes</taxon>
        <taxon>Micrococcales</taxon>
        <taxon>Microbacteriaceae</taxon>
        <taxon>Microbacterium</taxon>
    </lineage>
</organism>
<dbReference type="RefSeq" id="WP_349426139.1">
    <property type="nucleotide sequence ID" value="NZ_CP151632.1"/>
</dbReference>
<protein>
    <submittedName>
        <fullName evidence="3">DUF1990 domain-containing protein</fullName>
    </submittedName>
</protein>
<dbReference type="EMBL" id="CP151632">
    <property type="protein sequence ID" value="WZO35301.1"/>
    <property type="molecule type" value="Genomic_DNA"/>
</dbReference>
<accession>A0AAU6SEK6</accession>